<comment type="caution">
    <text evidence="4">The sequence shown here is derived from an EMBL/GenBank/DDBJ whole genome shotgun (WGS) entry which is preliminary data.</text>
</comment>
<evidence type="ECO:0000313" key="5">
    <source>
        <dbReference type="Proteomes" id="UP001596004"/>
    </source>
</evidence>
<evidence type="ECO:0000259" key="3">
    <source>
        <dbReference type="PROSITE" id="PS51462"/>
    </source>
</evidence>
<dbReference type="Pfam" id="PF00293">
    <property type="entry name" value="NUDIX"/>
    <property type="match status" value="1"/>
</dbReference>
<organism evidence="4 5">
    <name type="scientific">Sphaerisporangium dianthi</name>
    <dbReference type="NCBI Taxonomy" id="1436120"/>
    <lineage>
        <taxon>Bacteria</taxon>
        <taxon>Bacillati</taxon>
        <taxon>Actinomycetota</taxon>
        <taxon>Actinomycetes</taxon>
        <taxon>Streptosporangiales</taxon>
        <taxon>Streptosporangiaceae</taxon>
        <taxon>Sphaerisporangium</taxon>
    </lineage>
</organism>
<protein>
    <submittedName>
        <fullName evidence="4">NUDIX domain-containing protein</fullName>
    </submittedName>
</protein>
<gene>
    <name evidence="4" type="ORF">ACFO60_24985</name>
</gene>
<dbReference type="PROSITE" id="PS51462">
    <property type="entry name" value="NUDIX"/>
    <property type="match status" value="1"/>
</dbReference>
<comment type="cofactor">
    <cofactor evidence="1">
        <name>Mg(2+)</name>
        <dbReference type="ChEBI" id="CHEBI:18420"/>
    </cofactor>
</comment>
<proteinExistence type="predicted"/>
<dbReference type="Gene3D" id="3.90.79.10">
    <property type="entry name" value="Nucleoside Triphosphate Pyrophosphohydrolase"/>
    <property type="match status" value="1"/>
</dbReference>
<dbReference type="SUPFAM" id="SSF52540">
    <property type="entry name" value="P-loop containing nucleoside triphosphate hydrolases"/>
    <property type="match status" value="1"/>
</dbReference>
<dbReference type="PROSITE" id="PS00893">
    <property type="entry name" value="NUDIX_BOX"/>
    <property type="match status" value="1"/>
</dbReference>
<dbReference type="InterPro" id="IPR000086">
    <property type="entry name" value="NUDIX_hydrolase_dom"/>
</dbReference>
<name>A0ABV9CLY2_9ACTN</name>
<dbReference type="RefSeq" id="WP_380844052.1">
    <property type="nucleotide sequence ID" value="NZ_JBHSFP010000019.1"/>
</dbReference>
<dbReference type="InterPro" id="IPR015797">
    <property type="entry name" value="NUDIX_hydrolase-like_dom_sf"/>
</dbReference>
<dbReference type="Pfam" id="PF13671">
    <property type="entry name" value="AAA_33"/>
    <property type="match status" value="1"/>
</dbReference>
<sequence length="429" mass="47671">MTDLKDAGGLAEVPFIVCTGGVPGSGKTTLMRRLASYAEHSPSLVVSEDLRREHGLQDPFNADFRARLHDLLAEEVSVRTDRGCNAVLVDSNLLERGARRQVLEAAGRDWKRVFIAPYACLDVLRERVAKKFGVGYMYPSHQFSIDSVIDHSLYFGEPVFLEEALETFDVVISHRTDGDHTRWWTRTGDLGEFARSLARALTKEPAHSSLGSEHSQRIRISSRQDSWCWDPESTGLLAVSPERPATYHARKKMIETKGANKPTPATKNALGDFATSYPGLLRSSLGNTQLIVPSVRVVIHDDHGRILLIRRRDTEEWALIGGAHELDEEVAETARREVREEAGIELGRLDLAAVLSGPKQVVQDRFGNINQGLVFVFKSEIPSGTIPVRETAETVDAAWFGLDQRPTLSKRHELSLQSALRFDGTVTVT</sequence>
<dbReference type="SUPFAM" id="SSF55811">
    <property type="entry name" value="Nudix"/>
    <property type="match status" value="1"/>
</dbReference>
<keyword evidence="2" id="KW-0378">Hydrolase</keyword>
<evidence type="ECO:0000256" key="2">
    <source>
        <dbReference type="ARBA" id="ARBA00022801"/>
    </source>
</evidence>
<dbReference type="CDD" id="cd01983">
    <property type="entry name" value="SIMIBI"/>
    <property type="match status" value="1"/>
</dbReference>
<dbReference type="PANTHER" id="PTHR43046:SF14">
    <property type="entry name" value="MUTT_NUDIX FAMILY PROTEIN"/>
    <property type="match status" value="1"/>
</dbReference>
<accession>A0ABV9CLY2</accession>
<evidence type="ECO:0000313" key="4">
    <source>
        <dbReference type="EMBL" id="MFC4534031.1"/>
    </source>
</evidence>
<dbReference type="EMBL" id="JBHSFP010000019">
    <property type="protein sequence ID" value="MFC4534031.1"/>
    <property type="molecule type" value="Genomic_DNA"/>
</dbReference>
<dbReference type="Proteomes" id="UP001596004">
    <property type="component" value="Unassembled WGS sequence"/>
</dbReference>
<keyword evidence="5" id="KW-1185">Reference proteome</keyword>
<evidence type="ECO:0000256" key="1">
    <source>
        <dbReference type="ARBA" id="ARBA00001946"/>
    </source>
</evidence>
<dbReference type="InterPro" id="IPR027417">
    <property type="entry name" value="P-loop_NTPase"/>
</dbReference>
<reference evidence="5" key="1">
    <citation type="journal article" date="2019" name="Int. J. Syst. Evol. Microbiol.">
        <title>The Global Catalogue of Microorganisms (GCM) 10K type strain sequencing project: providing services to taxonomists for standard genome sequencing and annotation.</title>
        <authorList>
            <consortium name="The Broad Institute Genomics Platform"/>
            <consortium name="The Broad Institute Genome Sequencing Center for Infectious Disease"/>
            <person name="Wu L."/>
            <person name="Ma J."/>
        </authorList>
    </citation>
    <scope>NUCLEOTIDE SEQUENCE [LARGE SCALE GENOMIC DNA]</scope>
    <source>
        <strain evidence="5">CGMCC 4.7132</strain>
    </source>
</reference>
<dbReference type="InterPro" id="IPR020084">
    <property type="entry name" value="NUDIX_hydrolase_CS"/>
</dbReference>
<feature type="domain" description="Nudix hydrolase" evidence="3">
    <location>
        <begin position="290"/>
        <end position="422"/>
    </location>
</feature>
<dbReference type="PANTHER" id="PTHR43046">
    <property type="entry name" value="GDP-MANNOSE MANNOSYL HYDROLASE"/>
    <property type="match status" value="1"/>
</dbReference>
<dbReference type="Gene3D" id="3.40.50.300">
    <property type="entry name" value="P-loop containing nucleotide triphosphate hydrolases"/>
    <property type="match status" value="1"/>
</dbReference>